<organism evidence="1">
    <name type="scientific">Dyadobacter sp. 676</name>
    <dbReference type="NCBI Taxonomy" id="3088362"/>
    <lineage>
        <taxon>Bacteria</taxon>
        <taxon>Pseudomonadati</taxon>
        <taxon>Bacteroidota</taxon>
        <taxon>Cytophagia</taxon>
        <taxon>Cytophagales</taxon>
        <taxon>Spirosomataceae</taxon>
        <taxon>Dyadobacter</taxon>
    </lineage>
</organism>
<dbReference type="EMBL" id="CP159289">
    <property type="protein sequence ID" value="XCH24639.1"/>
    <property type="molecule type" value="Genomic_DNA"/>
</dbReference>
<evidence type="ECO:0000313" key="1">
    <source>
        <dbReference type="EMBL" id="XCH24639.1"/>
    </source>
</evidence>
<accession>A0AAU8FJF0</accession>
<sequence>MRFGIIFLVMVISNNVVAQEPVKPEACVALLRKVLNEQAEWVKVHAAEYLLWAGYPDGVKQVFLNEEKYHGTEPPYRVGIWRVLFQCADSEYERVVWLNRIKAAFLDENGPDRIHAAETLAKLRTSVQAEAPGVTMRALGGSQPALAIYTLWSTAFDPALRPDVVKNELIENLTPLSGSDWTKKSISAYALRQFGDLNAAQWERLAEAASREPETSPARVFLLSAAWLTASNAAGAAVSAIRSSVLKYHSAKTKAERSEMAMALAAKGNRDDLPLLAGMFENRDPLGDTVADYDVMAAAAYAILKIEQR</sequence>
<proteinExistence type="predicted"/>
<dbReference type="RefSeq" id="WP_353719954.1">
    <property type="nucleotide sequence ID" value="NZ_CP159289.1"/>
</dbReference>
<name>A0AAU8FJF0_9BACT</name>
<evidence type="ECO:0008006" key="2">
    <source>
        <dbReference type="Google" id="ProtNLM"/>
    </source>
</evidence>
<dbReference type="AlphaFoldDB" id="A0AAU8FJF0"/>
<reference evidence="1" key="1">
    <citation type="submission" date="2024-06" db="EMBL/GenBank/DDBJ databases">
        <title>Sequencing and assembly of the genome of Dyadobacter sp. strain 676, a symbiont of Cyamopsis tetragonoloba.</title>
        <authorList>
            <person name="Guro P."/>
            <person name="Sazanova A."/>
            <person name="Kuznetsova I."/>
            <person name="Belimov A."/>
            <person name="Safronova V."/>
        </authorList>
    </citation>
    <scope>NUCLEOTIDE SEQUENCE</scope>
    <source>
        <strain evidence="1">676</strain>
    </source>
</reference>
<gene>
    <name evidence="1" type="ORF">ABV298_30845</name>
</gene>
<protein>
    <recommendedName>
        <fullName evidence="2">HEAT repeat domain-containing protein</fullName>
    </recommendedName>
</protein>